<dbReference type="InterPro" id="IPR050678">
    <property type="entry name" value="DNA_Partitioning_ATPase"/>
</dbReference>
<reference evidence="4 5" key="1">
    <citation type="submission" date="2015-11" db="EMBL/GenBank/DDBJ databases">
        <authorList>
            <person name="Varghese N."/>
        </authorList>
    </citation>
    <scope>NUCLEOTIDE SEQUENCE [LARGE SCALE GENOMIC DNA]</scope>
    <source>
        <strain evidence="2 5">JGI-8</strain>
    </source>
</reference>
<evidence type="ECO:0000313" key="3">
    <source>
        <dbReference type="EMBL" id="CUU08704.1"/>
    </source>
</evidence>
<dbReference type="OrthoDB" id="9815116at2"/>
<dbReference type="STRING" id="1633631.GCA_001442925_02157"/>
<accession>A0A0P1PA32</accession>
<dbReference type="InterPro" id="IPR025669">
    <property type="entry name" value="AAA_dom"/>
</dbReference>
<sequence>MKKFKIKEFAQLLGYHPQYLRVLEKEGKIPPARRDPKTNWRYYTLQDLIEAKKQLGIPVNEKPTIQVFINYKGGTGKSTIASNYAYNLAQLGFEVLAIDLDPQGHLTRSLGIPDEASRTLPTIMDGITKGDISTSIISIKDNLLHLIPSNVNLTIFEKYLQQQSIAVETKLYKLLQPIMPKYNYIIIDCAPSVSLANINAMVAADDIIVPIIPDFLSYDGLNLLFKDISALRENATMYHARQIRIIVNKYDQRLSIADILIKTLKEEYKDMLLNSIIRQDATVERAQAKLLTIFEYAKRSKFAQDIISFTHEMLENEKKFTLNTVGAKND</sequence>
<evidence type="ECO:0000259" key="1">
    <source>
        <dbReference type="SMART" id="SM00422"/>
    </source>
</evidence>
<proteinExistence type="predicted"/>
<accession>A0A0P1MFG9</accession>
<accession>A0A0P1LWB0</accession>
<dbReference type="Proteomes" id="UP000182011">
    <property type="component" value="Unassembled WGS sequence"/>
</dbReference>
<protein>
    <submittedName>
        <fullName evidence="3">Chromosome partitioning protein</fullName>
    </submittedName>
</protein>
<gene>
    <name evidence="3" type="ORF">JGI4_02164</name>
    <name evidence="2" type="ORF">JGI8_00957</name>
</gene>
<dbReference type="EMBL" id="FAOP01000010">
    <property type="protein sequence ID" value="CUU08704.1"/>
    <property type="molecule type" value="Genomic_DNA"/>
</dbReference>
<accession>A0A0P1LJF1</accession>
<evidence type="ECO:0000313" key="2">
    <source>
        <dbReference type="EMBL" id="CUS86023.1"/>
    </source>
</evidence>
<dbReference type="InterPro" id="IPR000551">
    <property type="entry name" value="MerR-type_HTH_dom"/>
</dbReference>
<dbReference type="Gene3D" id="3.40.50.300">
    <property type="entry name" value="P-loop containing nucleotide triphosphate hydrolases"/>
    <property type="match status" value="1"/>
</dbReference>
<dbReference type="Proteomes" id="UP000182200">
    <property type="component" value="Unassembled WGS sequence"/>
</dbReference>
<evidence type="ECO:0000313" key="4">
    <source>
        <dbReference type="Proteomes" id="UP000182011"/>
    </source>
</evidence>
<dbReference type="GO" id="GO:0003677">
    <property type="term" value="F:DNA binding"/>
    <property type="evidence" value="ECO:0007669"/>
    <property type="project" value="InterPro"/>
</dbReference>
<accession>A0A0S4NC91</accession>
<name>A0A0P1PA32_9BACT</name>
<dbReference type="Pfam" id="PF13614">
    <property type="entry name" value="AAA_31"/>
    <property type="match status" value="1"/>
</dbReference>
<dbReference type="InterPro" id="IPR027417">
    <property type="entry name" value="P-loop_NTPase"/>
</dbReference>
<accession>A0A0P1NTV4</accession>
<dbReference type="SMART" id="SM00422">
    <property type="entry name" value="HTH_MERR"/>
    <property type="match status" value="1"/>
</dbReference>
<organism evidence="3 4">
    <name type="scientific">Candidatus Kryptonium thompsonii</name>
    <dbReference type="NCBI Taxonomy" id="1633631"/>
    <lineage>
        <taxon>Bacteria</taxon>
        <taxon>Pseudomonadati</taxon>
        <taxon>Candidatus Kryptoniota</taxon>
        <taxon>Candidatus Kryptonium</taxon>
    </lineage>
</organism>
<dbReference type="RefSeq" id="WP_047133318.1">
    <property type="nucleotide sequence ID" value="NZ_CZVI01000010.1"/>
</dbReference>
<dbReference type="InterPro" id="IPR009061">
    <property type="entry name" value="DNA-bd_dom_put_sf"/>
</dbReference>
<accession>A0A0P1LVX3</accession>
<accession>A0A0P1MAN1</accession>
<dbReference type="Gene3D" id="1.10.1660.10">
    <property type="match status" value="1"/>
</dbReference>
<feature type="domain" description="HTH merR-type" evidence="1">
    <location>
        <begin position="4"/>
        <end position="72"/>
    </location>
</feature>
<dbReference type="CDD" id="cd02042">
    <property type="entry name" value="ParAB_family"/>
    <property type="match status" value="1"/>
</dbReference>
<dbReference type="Pfam" id="PF00376">
    <property type="entry name" value="MerR"/>
    <property type="match status" value="1"/>
</dbReference>
<keyword evidence="5" id="KW-1185">Reference proteome</keyword>
<dbReference type="PANTHER" id="PTHR13696">
    <property type="entry name" value="P-LOOP CONTAINING NUCLEOSIDE TRIPHOSPHATE HYDROLASE"/>
    <property type="match status" value="1"/>
</dbReference>
<dbReference type="SUPFAM" id="SSF52540">
    <property type="entry name" value="P-loop containing nucleoside triphosphate hydrolases"/>
    <property type="match status" value="1"/>
</dbReference>
<evidence type="ECO:0000313" key="5">
    <source>
        <dbReference type="Proteomes" id="UP000182200"/>
    </source>
</evidence>
<reference evidence="3" key="2">
    <citation type="submission" date="2015-11" db="EMBL/GenBank/DDBJ databases">
        <authorList>
            <person name="Zhang Y."/>
            <person name="Guo Z."/>
        </authorList>
    </citation>
    <scope>NUCLEOTIDE SEQUENCE [LARGE SCALE GENOMIC DNA]</scope>
    <source>
        <strain evidence="3">JGI-4</strain>
    </source>
</reference>
<dbReference type="PANTHER" id="PTHR13696:SF99">
    <property type="entry name" value="COBYRINIC ACID AC-DIAMIDE SYNTHASE"/>
    <property type="match status" value="1"/>
</dbReference>
<dbReference type="SUPFAM" id="SSF46955">
    <property type="entry name" value="Putative DNA-binding domain"/>
    <property type="match status" value="1"/>
</dbReference>
<dbReference type="AlphaFoldDB" id="A0A0P1PA32"/>
<dbReference type="EMBL" id="CZVI01000010">
    <property type="protein sequence ID" value="CUS86023.1"/>
    <property type="molecule type" value="Genomic_DNA"/>
</dbReference>
<dbReference type="GO" id="GO:0006355">
    <property type="term" value="P:regulation of DNA-templated transcription"/>
    <property type="evidence" value="ECO:0007669"/>
    <property type="project" value="InterPro"/>
</dbReference>